<dbReference type="RefSeq" id="WP_089339117.1">
    <property type="nucleotide sequence ID" value="NZ_FXAN01000001.1"/>
</dbReference>
<evidence type="ECO:0000256" key="1">
    <source>
        <dbReference type="SAM" id="MobiDB-lite"/>
    </source>
</evidence>
<dbReference type="EMBL" id="FXAN01000001">
    <property type="protein sequence ID" value="SMF97946.1"/>
    <property type="molecule type" value="Genomic_DNA"/>
</dbReference>
<protein>
    <submittedName>
        <fullName evidence="2">Large exoproteins involved in heme utilization or adhesion</fullName>
    </submittedName>
</protein>
<accession>A0A238GY86</accession>
<gene>
    <name evidence="2" type="ORF">BSIN_5358</name>
</gene>
<sequence>MISGLGGGSALAGAAGAGLSTALAGKLNSVADSIAGATGDTNAGLTAGNILSRARDECGCAGWREFGGVCGGNRDQSSGQGKGGTGRERIDRFKDKLIEATVDYIKLRQVGFKFVITPGK</sequence>
<name>A0A238GY86_9BURK</name>
<organism evidence="2 3">
    <name type="scientific">Burkholderia singularis</name>
    <dbReference type="NCBI Taxonomy" id="1503053"/>
    <lineage>
        <taxon>Bacteria</taxon>
        <taxon>Pseudomonadati</taxon>
        <taxon>Pseudomonadota</taxon>
        <taxon>Betaproteobacteria</taxon>
        <taxon>Burkholderiales</taxon>
        <taxon>Burkholderiaceae</taxon>
        <taxon>Burkholderia</taxon>
        <taxon>pseudomallei group</taxon>
    </lineage>
</organism>
<proteinExistence type="predicted"/>
<dbReference type="Proteomes" id="UP000198460">
    <property type="component" value="Unassembled WGS sequence"/>
</dbReference>
<reference evidence="2 3" key="1">
    <citation type="submission" date="2017-04" db="EMBL/GenBank/DDBJ databases">
        <authorList>
            <person name="Afonso C.L."/>
            <person name="Miller P.J."/>
            <person name="Scott M.A."/>
            <person name="Spackman E."/>
            <person name="Goraichik I."/>
            <person name="Dimitrov K.M."/>
            <person name="Suarez D.L."/>
            <person name="Swayne D.E."/>
        </authorList>
    </citation>
    <scope>NUCLEOTIDE SEQUENCE [LARGE SCALE GENOMIC DNA]</scope>
    <source>
        <strain evidence="2">LMG 28154</strain>
    </source>
</reference>
<evidence type="ECO:0000313" key="3">
    <source>
        <dbReference type="Proteomes" id="UP000198460"/>
    </source>
</evidence>
<feature type="region of interest" description="Disordered" evidence="1">
    <location>
        <begin position="68"/>
        <end position="88"/>
    </location>
</feature>
<dbReference type="AlphaFoldDB" id="A0A238GY86"/>
<evidence type="ECO:0000313" key="2">
    <source>
        <dbReference type="EMBL" id="SMF97946.1"/>
    </source>
</evidence>